<evidence type="ECO:0000313" key="2">
    <source>
        <dbReference type="Proteomes" id="UP000248627"/>
    </source>
</evidence>
<name>A0A2W2C5B8_9ACTN</name>
<evidence type="ECO:0000313" key="1">
    <source>
        <dbReference type="EMBL" id="PZF87964.1"/>
    </source>
</evidence>
<gene>
    <name evidence="1" type="ORF">C1I93_25535</name>
</gene>
<organism evidence="1 2">
    <name type="scientific">Micromonospora endophytica</name>
    <dbReference type="NCBI Taxonomy" id="515350"/>
    <lineage>
        <taxon>Bacteria</taxon>
        <taxon>Bacillati</taxon>
        <taxon>Actinomycetota</taxon>
        <taxon>Actinomycetes</taxon>
        <taxon>Micromonosporales</taxon>
        <taxon>Micromonosporaceae</taxon>
        <taxon>Micromonospora</taxon>
    </lineage>
</organism>
<proteinExistence type="predicted"/>
<sequence>MRIRQTYVVTKLLARFFWRRVLSVGILRSRIGRFGIGLFALLSILGLTAIATLYLRDMLSDMAIVQLLFQVASVSATFWTIIAFIFVKILFMKSHEFLRLTFQLPITNHERSAAMLLYEMSFASAVALVLFIPASLAVIIQHGLPALMLVLGGVVFPALTLYLFLALTYNVIFRLAEALRMVRMSQLIVSIIFVFAVFFYNSRTPAILLQMSDDYLNEREAFYPTAAYISVLDNYGPIAMMVLFFGCAAVLVSLALGSAPKVPPIVRQFVKFPLVGFARYRVVAFVAAIARRWELWLASVIAYLCFLSLVTSNSPAQAPYALLILLVQSIYAYVGVAPLRRLAGPRVSAWSEYLLIVSSQLLVLLLLALPVILGSQIAQIPLAAIGWSLLACASSVLSATLIGIVFPPEKDNPFTVLVGLGALFAVVGILGVMVGILSLPAAATIAILVGAHGVVVAYGVAGIQSLRRKARYEASNGGS</sequence>
<reference evidence="1 2" key="1">
    <citation type="submission" date="2018-01" db="EMBL/GenBank/DDBJ databases">
        <title>Draft genome sequence of Jishengella endophytica.</title>
        <authorList>
            <person name="Sahin N."/>
            <person name="Ay H."/>
            <person name="Saygin H."/>
        </authorList>
    </citation>
    <scope>NUCLEOTIDE SEQUENCE [LARGE SCALE GENOMIC DNA]</scope>
    <source>
        <strain evidence="1 2">DSM 45430</strain>
    </source>
</reference>
<dbReference type="Proteomes" id="UP000248627">
    <property type="component" value="Unassembled WGS sequence"/>
</dbReference>
<protein>
    <submittedName>
        <fullName evidence="1">Uncharacterized protein</fullName>
    </submittedName>
</protein>
<accession>A0A2W2C5B8</accession>
<keyword evidence="2" id="KW-1185">Reference proteome</keyword>
<dbReference type="EMBL" id="POTX01000250">
    <property type="protein sequence ID" value="PZF87964.1"/>
    <property type="molecule type" value="Genomic_DNA"/>
</dbReference>
<dbReference type="AlphaFoldDB" id="A0A2W2C5B8"/>
<comment type="caution">
    <text evidence="1">The sequence shown here is derived from an EMBL/GenBank/DDBJ whole genome shotgun (WGS) entry which is preliminary data.</text>
</comment>